<evidence type="ECO:0000313" key="8">
    <source>
        <dbReference type="EMBL" id="RFU16483.1"/>
    </source>
</evidence>
<feature type="transmembrane region" description="Helical" evidence="7">
    <location>
        <begin position="84"/>
        <end position="113"/>
    </location>
</feature>
<evidence type="ECO:0000256" key="6">
    <source>
        <dbReference type="ARBA" id="ARBA00023136"/>
    </source>
</evidence>
<sequence>MATKDAPVNDPMLDPRTGEFLVIGPGHTFKSVTEKVSRIVLTSHTPLGWFFGFLIASGFTGMLLVAVTWLFLKGVGIWAITIPVAWGFAIINFVWWIGIGHAGTLISAILLLFKQGWRNSINRFAEAMTIFAVICAGMFPLIHVGRPWLGYWLFPYPSTMNYWPQFRSPLLWDVFAVSTYATISVVFWYIGLIPDLGTMRDRAQSKFGQFTFGMLALGWRGSVRHWVRYETASILLAGLATPLVLSVHTVISFDFAVALLPGWHTTIFPPYFVAGAIYSGFAMVITLAIPIRKFYHLEDLITLRHIDNMGKVMLTTGLIVAYGYSTEVFMAWYSASRWEWFMMWNRMFGAIGWSYWVLITCNIALPQLMWIRKFRLHAGLMFLMSLIVNTGMWFERFVIVVTSLTRDYLPSSWGTYRATRWDYMTFAGTLGLFTFLFFLFVRFLPMIPMSELRLMLPQAKVRAEAEPLPEAGD</sequence>
<feature type="transmembrane region" description="Helical" evidence="7">
    <location>
        <begin position="423"/>
        <end position="444"/>
    </location>
</feature>
<proteinExistence type="inferred from homology"/>
<evidence type="ECO:0000313" key="9">
    <source>
        <dbReference type="Proteomes" id="UP000264702"/>
    </source>
</evidence>
<dbReference type="GO" id="GO:0005886">
    <property type="term" value="C:plasma membrane"/>
    <property type="evidence" value="ECO:0007669"/>
    <property type="project" value="UniProtKB-SubCell"/>
</dbReference>
<dbReference type="Proteomes" id="UP000264702">
    <property type="component" value="Unassembled WGS sequence"/>
</dbReference>
<keyword evidence="5 7" id="KW-1133">Transmembrane helix</keyword>
<protein>
    <submittedName>
        <fullName evidence="8">Hydrogenase</fullName>
    </submittedName>
</protein>
<organism evidence="8 9">
    <name type="scientific">Paracidobacterium acidisoli</name>
    <dbReference type="NCBI Taxonomy" id="2303751"/>
    <lineage>
        <taxon>Bacteria</taxon>
        <taxon>Pseudomonadati</taxon>
        <taxon>Acidobacteriota</taxon>
        <taxon>Terriglobia</taxon>
        <taxon>Terriglobales</taxon>
        <taxon>Acidobacteriaceae</taxon>
        <taxon>Paracidobacterium</taxon>
    </lineage>
</organism>
<keyword evidence="4 7" id="KW-0812">Transmembrane</keyword>
<dbReference type="AlphaFoldDB" id="A0A372IPJ3"/>
<feature type="transmembrane region" description="Helical" evidence="7">
    <location>
        <begin position="378"/>
        <end position="403"/>
    </location>
</feature>
<feature type="transmembrane region" description="Helical" evidence="7">
    <location>
        <begin position="169"/>
        <end position="192"/>
    </location>
</feature>
<accession>A0A372IPJ3</accession>
<feature type="transmembrane region" description="Helical" evidence="7">
    <location>
        <begin position="234"/>
        <end position="259"/>
    </location>
</feature>
<dbReference type="PANTHER" id="PTHR43044:SF2">
    <property type="entry name" value="POLYSULPHIDE REDUCTASE NRFD"/>
    <property type="match status" value="1"/>
</dbReference>
<comment type="subcellular location">
    <subcellularLocation>
        <location evidence="1">Cell membrane</location>
        <topology evidence="1">Multi-pass membrane protein</topology>
    </subcellularLocation>
</comment>
<keyword evidence="3" id="KW-1003">Cell membrane</keyword>
<dbReference type="OrthoDB" id="9768846at2"/>
<name>A0A372IPJ3_9BACT</name>
<dbReference type="InterPro" id="IPR005614">
    <property type="entry name" value="NrfD-like"/>
</dbReference>
<evidence type="ECO:0000256" key="4">
    <source>
        <dbReference type="ARBA" id="ARBA00022692"/>
    </source>
</evidence>
<evidence type="ECO:0000256" key="3">
    <source>
        <dbReference type="ARBA" id="ARBA00022475"/>
    </source>
</evidence>
<dbReference type="PANTHER" id="PTHR43044">
    <property type="match status" value="1"/>
</dbReference>
<evidence type="ECO:0000256" key="1">
    <source>
        <dbReference type="ARBA" id="ARBA00004651"/>
    </source>
</evidence>
<evidence type="ECO:0000256" key="5">
    <source>
        <dbReference type="ARBA" id="ARBA00022989"/>
    </source>
</evidence>
<feature type="transmembrane region" description="Helical" evidence="7">
    <location>
        <begin position="271"/>
        <end position="291"/>
    </location>
</feature>
<gene>
    <name evidence="8" type="ORF">D0Y96_14020</name>
</gene>
<comment type="similarity">
    <text evidence="2">Belongs to the NrfD family.</text>
</comment>
<feature type="transmembrane region" description="Helical" evidence="7">
    <location>
        <begin position="125"/>
        <end position="149"/>
    </location>
</feature>
<feature type="transmembrane region" description="Helical" evidence="7">
    <location>
        <begin position="353"/>
        <end position="371"/>
    </location>
</feature>
<comment type="caution">
    <text evidence="8">The sequence shown here is derived from an EMBL/GenBank/DDBJ whole genome shotgun (WGS) entry which is preliminary data.</text>
</comment>
<dbReference type="RefSeq" id="WP_117300899.1">
    <property type="nucleotide sequence ID" value="NZ_QVQT02000004.1"/>
</dbReference>
<feature type="transmembrane region" description="Helical" evidence="7">
    <location>
        <begin position="312"/>
        <end position="333"/>
    </location>
</feature>
<keyword evidence="9" id="KW-1185">Reference proteome</keyword>
<dbReference type="EMBL" id="QVQT01000004">
    <property type="protein sequence ID" value="RFU16483.1"/>
    <property type="molecule type" value="Genomic_DNA"/>
</dbReference>
<evidence type="ECO:0000256" key="2">
    <source>
        <dbReference type="ARBA" id="ARBA00008929"/>
    </source>
</evidence>
<feature type="transmembrane region" description="Helical" evidence="7">
    <location>
        <begin position="47"/>
        <end position="72"/>
    </location>
</feature>
<reference evidence="8 9" key="1">
    <citation type="submission" date="2018-08" db="EMBL/GenBank/DDBJ databases">
        <title>Acidipila sp. 4G-K13, an acidobacterium isolated from forest soil.</title>
        <authorList>
            <person name="Gao Z.-H."/>
            <person name="Qiu L.-H."/>
        </authorList>
    </citation>
    <scope>NUCLEOTIDE SEQUENCE [LARGE SCALE GENOMIC DNA]</scope>
    <source>
        <strain evidence="8 9">4G-K13</strain>
    </source>
</reference>
<dbReference type="Pfam" id="PF03916">
    <property type="entry name" value="NrfD"/>
    <property type="match status" value="1"/>
</dbReference>
<evidence type="ECO:0000256" key="7">
    <source>
        <dbReference type="SAM" id="Phobius"/>
    </source>
</evidence>
<keyword evidence="6 7" id="KW-0472">Membrane</keyword>